<evidence type="ECO:0000313" key="8">
    <source>
        <dbReference type="Proteomes" id="UP001427805"/>
    </source>
</evidence>
<comment type="similarity">
    <text evidence="1">Belongs to the sigma-70 factor family. ECF subfamily.</text>
</comment>
<evidence type="ECO:0000256" key="4">
    <source>
        <dbReference type="ARBA" id="ARBA00023163"/>
    </source>
</evidence>
<gene>
    <name evidence="7" type="ORF">TPR58_02575</name>
</gene>
<accession>A0ABV0B4T2</accession>
<dbReference type="PANTHER" id="PTHR43133:SF25">
    <property type="entry name" value="RNA POLYMERASE SIGMA FACTOR RFAY-RELATED"/>
    <property type="match status" value="1"/>
</dbReference>
<evidence type="ECO:0000256" key="3">
    <source>
        <dbReference type="ARBA" id="ARBA00023082"/>
    </source>
</evidence>
<dbReference type="InterPro" id="IPR013249">
    <property type="entry name" value="RNA_pol_sigma70_r4_t2"/>
</dbReference>
<keyword evidence="3" id="KW-0731">Sigma factor</keyword>
<feature type="domain" description="RNA polymerase sigma factor 70 region 4 type 2" evidence="5">
    <location>
        <begin position="102"/>
        <end position="154"/>
    </location>
</feature>
<evidence type="ECO:0000256" key="1">
    <source>
        <dbReference type="ARBA" id="ARBA00010641"/>
    </source>
</evidence>
<dbReference type="Pfam" id="PF22029">
    <property type="entry name" value="PhyR_sigma2"/>
    <property type="match status" value="1"/>
</dbReference>
<organism evidence="7 8">
    <name type="scientific">Sphingomonas rustica</name>
    <dbReference type="NCBI Taxonomy" id="3103142"/>
    <lineage>
        <taxon>Bacteria</taxon>
        <taxon>Pseudomonadati</taxon>
        <taxon>Pseudomonadota</taxon>
        <taxon>Alphaproteobacteria</taxon>
        <taxon>Sphingomonadales</taxon>
        <taxon>Sphingomonadaceae</taxon>
        <taxon>Sphingomonas</taxon>
    </lineage>
</organism>
<evidence type="ECO:0000313" key="7">
    <source>
        <dbReference type="EMBL" id="MEN3746038.1"/>
    </source>
</evidence>
<keyword evidence="2" id="KW-0805">Transcription regulation</keyword>
<dbReference type="RefSeq" id="WP_346245029.1">
    <property type="nucleotide sequence ID" value="NZ_JBDIZK010000001.1"/>
</dbReference>
<dbReference type="InterPro" id="IPR036388">
    <property type="entry name" value="WH-like_DNA-bd_sf"/>
</dbReference>
<keyword evidence="4" id="KW-0804">Transcription</keyword>
<feature type="domain" description="PhyR sigma2" evidence="6">
    <location>
        <begin position="8"/>
        <end position="62"/>
    </location>
</feature>
<dbReference type="InterPro" id="IPR013325">
    <property type="entry name" value="RNA_pol_sigma_r2"/>
</dbReference>
<dbReference type="InterPro" id="IPR014284">
    <property type="entry name" value="RNA_pol_sigma-70_dom"/>
</dbReference>
<evidence type="ECO:0000259" key="5">
    <source>
        <dbReference type="Pfam" id="PF08281"/>
    </source>
</evidence>
<dbReference type="Gene3D" id="1.10.1740.10">
    <property type="match status" value="1"/>
</dbReference>
<dbReference type="Gene3D" id="1.10.10.10">
    <property type="entry name" value="Winged helix-like DNA-binding domain superfamily/Winged helix DNA-binding domain"/>
    <property type="match status" value="1"/>
</dbReference>
<dbReference type="Pfam" id="PF08281">
    <property type="entry name" value="Sigma70_r4_2"/>
    <property type="match status" value="1"/>
</dbReference>
<dbReference type="SUPFAM" id="SSF88659">
    <property type="entry name" value="Sigma3 and sigma4 domains of RNA polymerase sigma factors"/>
    <property type="match status" value="1"/>
</dbReference>
<protein>
    <submittedName>
        <fullName evidence="7">Sigma-70 family RNA polymerase sigma factor</fullName>
    </submittedName>
</protein>
<keyword evidence="8" id="KW-1185">Reference proteome</keyword>
<dbReference type="InterPro" id="IPR039425">
    <property type="entry name" value="RNA_pol_sigma-70-like"/>
</dbReference>
<reference evidence="7 8" key="1">
    <citation type="submission" date="2024-05" db="EMBL/GenBank/DDBJ databases">
        <title>Sphingomonas sp. HF-S3 16S ribosomal RNA gene Genome sequencing and assembly.</title>
        <authorList>
            <person name="Lee H."/>
        </authorList>
    </citation>
    <scope>NUCLEOTIDE SEQUENCE [LARGE SCALE GENOMIC DNA]</scope>
    <source>
        <strain evidence="7 8">HF-S3</strain>
    </source>
</reference>
<dbReference type="InterPro" id="IPR013324">
    <property type="entry name" value="RNA_pol_sigma_r3/r4-like"/>
</dbReference>
<evidence type="ECO:0000259" key="6">
    <source>
        <dbReference type="Pfam" id="PF22029"/>
    </source>
</evidence>
<dbReference type="EMBL" id="JBDIZK010000001">
    <property type="protein sequence ID" value="MEN3746038.1"/>
    <property type="molecule type" value="Genomic_DNA"/>
</dbReference>
<sequence>MRDMILLIEPVIPRLRRYARVLLRDRAAADDLVQDCLERAVGRWHQRRGQGDPRTWMFAILHNLAMNQLRQRARRGTAVALDEASEAALARPAEQEAGLHQRDILASLDRLTDEQRAVILLVTIEEMSYADAAETLGVPVGTVMSRLSRARARLREALSGEAAPVMHLRSVK</sequence>
<dbReference type="PANTHER" id="PTHR43133">
    <property type="entry name" value="RNA POLYMERASE ECF-TYPE SIGMA FACTO"/>
    <property type="match status" value="1"/>
</dbReference>
<comment type="caution">
    <text evidence="7">The sequence shown here is derived from an EMBL/GenBank/DDBJ whole genome shotgun (WGS) entry which is preliminary data.</text>
</comment>
<dbReference type="InterPro" id="IPR053866">
    <property type="entry name" value="PhyR_sigma2"/>
</dbReference>
<dbReference type="Proteomes" id="UP001427805">
    <property type="component" value="Unassembled WGS sequence"/>
</dbReference>
<evidence type="ECO:0000256" key="2">
    <source>
        <dbReference type="ARBA" id="ARBA00023015"/>
    </source>
</evidence>
<dbReference type="NCBIfam" id="TIGR02937">
    <property type="entry name" value="sigma70-ECF"/>
    <property type="match status" value="1"/>
</dbReference>
<proteinExistence type="inferred from homology"/>
<dbReference type="SUPFAM" id="SSF88946">
    <property type="entry name" value="Sigma2 domain of RNA polymerase sigma factors"/>
    <property type="match status" value="1"/>
</dbReference>
<name>A0ABV0B4T2_9SPHN</name>